<evidence type="ECO:0000313" key="4">
    <source>
        <dbReference type="Proteomes" id="UP000224854"/>
    </source>
</evidence>
<keyword evidence="2" id="KW-0732">Signal</keyword>
<evidence type="ECO:0000256" key="2">
    <source>
        <dbReference type="SAM" id="SignalP"/>
    </source>
</evidence>
<feature type="region of interest" description="Disordered" evidence="1">
    <location>
        <begin position="82"/>
        <end position="255"/>
    </location>
</feature>
<feature type="region of interest" description="Disordered" evidence="1">
    <location>
        <begin position="261"/>
        <end position="280"/>
    </location>
</feature>
<dbReference type="AlphaFoldDB" id="A0A2C5Y239"/>
<evidence type="ECO:0000256" key="1">
    <source>
        <dbReference type="SAM" id="MobiDB-lite"/>
    </source>
</evidence>
<feature type="compositionally biased region" description="Low complexity" evidence="1">
    <location>
        <begin position="153"/>
        <end position="177"/>
    </location>
</feature>
<comment type="caution">
    <text evidence="3">The sequence shown here is derived from an EMBL/GenBank/DDBJ whole genome shotgun (WGS) entry which is preliminary data.</text>
</comment>
<dbReference type="Proteomes" id="UP000224854">
    <property type="component" value="Unassembled WGS sequence"/>
</dbReference>
<keyword evidence="4" id="KW-1185">Reference proteome</keyword>
<feature type="signal peptide" evidence="2">
    <location>
        <begin position="1"/>
        <end position="26"/>
    </location>
</feature>
<feature type="chain" id="PRO_5012406187" evidence="2">
    <location>
        <begin position="27"/>
        <end position="332"/>
    </location>
</feature>
<name>A0A2C5Y239_9HYPO</name>
<proteinExistence type="predicted"/>
<evidence type="ECO:0000313" key="3">
    <source>
        <dbReference type="EMBL" id="PHH81959.1"/>
    </source>
</evidence>
<feature type="compositionally biased region" description="Polar residues" evidence="1">
    <location>
        <begin position="187"/>
        <end position="206"/>
    </location>
</feature>
<organism evidence="3 4">
    <name type="scientific">Ophiocordyceps australis</name>
    <dbReference type="NCBI Taxonomy" id="1399860"/>
    <lineage>
        <taxon>Eukaryota</taxon>
        <taxon>Fungi</taxon>
        <taxon>Dikarya</taxon>
        <taxon>Ascomycota</taxon>
        <taxon>Pezizomycotina</taxon>
        <taxon>Sordariomycetes</taxon>
        <taxon>Hypocreomycetidae</taxon>
        <taxon>Hypocreales</taxon>
        <taxon>Ophiocordycipitaceae</taxon>
        <taxon>Ophiocordyceps</taxon>
    </lineage>
</organism>
<gene>
    <name evidence="3" type="ORF">CDD82_7446</name>
</gene>
<sequence>MLLPQRWKLGAAALLSLLLFSRNANTAPAVPWTGPAAHQFSTPSRTPGMLPSPGAGAGPGAGPGPSTGAVSRWRQVADSVYNGRGRPMAQPQAPGQVSVTNNPTPQRPPRLNMIQPLPMLDNPLSRIGERPLPARGGGDAPAPLPPRIETPVAGSSSLASSSLAASSMGPSSLGSSSTGPPRINWHAFNSPSTGSTKPRLAGTSSTHWDEAFNLPSTGAGAAKPPPRLRAHGSRPASSSPNRHEESNAHSTSAEYTTPLIRGAQASGSGSSSSPNAGFRSRFESMTSNTVDRLRSAGLVTSDALRLAAKTVMSPAAKALYLAHRKVTGYESD</sequence>
<feature type="compositionally biased region" description="Gly residues" evidence="1">
    <location>
        <begin position="55"/>
        <end position="65"/>
    </location>
</feature>
<dbReference type="OrthoDB" id="10668240at2759"/>
<reference evidence="3 4" key="1">
    <citation type="submission" date="2017-06" db="EMBL/GenBank/DDBJ databases">
        <title>Ant-infecting Ophiocordyceps genomes reveal a high diversity of potential behavioral manipulation genes and a possible major role for enterotoxins.</title>
        <authorList>
            <person name="De Bekker C."/>
            <person name="Evans H.C."/>
            <person name="Brachmann A."/>
            <person name="Hughes D.P."/>
        </authorList>
    </citation>
    <scope>NUCLEOTIDE SEQUENCE [LARGE SCALE GENOMIC DNA]</scope>
    <source>
        <strain evidence="3 4">1348a</strain>
    </source>
</reference>
<protein>
    <submittedName>
        <fullName evidence="3">Uncharacterized protein</fullName>
    </submittedName>
</protein>
<dbReference type="EMBL" id="NJEU01000087">
    <property type="protein sequence ID" value="PHH81959.1"/>
    <property type="molecule type" value="Genomic_DNA"/>
</dbReference>
<accession>A0A2C5Y239</accession>
<feature type="compositionally biased region" description="Polar residues" evidence="1">
    <location>
        <begin position="93"/>
        <end position="104"/>
    </location>
</feature>
<feature type="region of interest" description="Disordered" evidence="1">
    <location>
        <begin position="36"/>
        <end position="70"/>
    </location>
</feature>